<reference evidence="2 3" key="1">
    <citation type="submission" date="2018-02" db="EMBL/GenBank/DDBJ databases">
        <title>Discovery of a pederin family compound in a non-symbiotic bloom-forming cyanobacterium.</title>
        <authorList>
            <person name="Kust A."/>
            <person name="Mares J."/>
            <person name="Jokela J."/>
            <person name="Urajova P."/>
            <person name="Hajek J."/>
            <person name="Saurav K."/>
            <person name="Voracova K."/>
            <person name="Fewer D.P."/>
            <person name="Haapaniemi E."/>
            <person name="Permi P."/>
            <person name="Rehakova K."/>
            <person name="Sivonen K."/>
            <person name="Hrouzek P."/>
        </authorList>
    </citation>
    <scope>NUCLEOTIDE SEQUENCE [LARGE SCALE GENOMIC DNA]</scope>
    <source>
        <strain evidence="2 3">CHARLIE-1</strain>
    </source>
</reference>
<evidence type="ECO:0000259" key="1">
    <source>
        <dbReference type="Pfam" id="PF00534"/>
    </source>
</evidence>
<dbReference type="GO" id="GO:0016758">
    <property type="term" value="F:hexosyltransferase activity"/>
    <property type="evidence" value="ECO:0007669"/>
    <property type="project" value="TreeGrafter"/>
</dbReference>
<dbReference type="Gene3D" id="3.40.50.2000">
    <property type="entry name" value="Glycogen Phosphorylase B"/>
    <property type="match status" value="2"/>
</dbReference>
<gene>
    <name evidence="2" type="ORF">CUN59_09020</name>
</gene>
<keyword evidence="3" id="KW-1185">Reference proteome</keyword>
<dbReference type="InterPro" id="IPR050194">
    <property type="entry name" value="Glycosyltransferase_grp1"/>
</dbReference>
<dbReference type="RefSeq" id="WP_104387535.1">
    <property type="nucleotide sequence ID" value="NZ_PGEM01000059.1"/>
</dbReference>
<feature type="domain" description="Glycosyl transferase family 1" evidence="1">
    <location>
        <begin position="200"/>
        <end position="361"/>
    </location>
</feature>
<sequence length="388" mass="43346">MTNSSSIRILFVSHTYVVGVNQGKLNAIASLAGGIAQQENIEVGLLAPSNWKALEWDRLIPLERPYPHLHIYSAPVMFSGRVGAHLYPPWVLWQVLQNFQPDIIQVEEEVFSICAFEVAILARITNKPIVIFGWENQLRQLPLARWQICQFVLNTASAIISGNQDGADVMRKWNYRGLLEVMPQMGVDPEFFAPSIKSDTANTSAFKIGFLGRLAHSKGIDLIFRAVAQLSNNSINTQIILCGSGSEEAALRKLAENLQISDRIVWRGAVTHHQVPTELSQFDVLVLPSRSTPTWKEQFGHVLIEAMSMGIPVIGSNSGEIPNVIGRSDLVFPEEDHSALADILARLINDAGWRQEIAHYGIARVNQLYTHEQIAYRLISLWQTILLQ</sequence>
<dbReference type="Pfam" id="PF00534">
    <property type="entry name" value="Glycos_transf_1"/>
    <property type="match status" value="1"/>
</dbReference>
<dbReference type="AlphaFoldDB" id="A0A2S6CVL1"/>
<name>A0A2S6CVL1_9CYAN</name>
<protein>
    <submittedName>
        <fullName evidence="2">Glycosyl transferase group 1</fullName>
    </submittedName>
</protein>
<evidence type="ECO:0000313" key="3">
    <source>
        <dbReference type="Proteomes" id="UP000239589"/>
    </source>
</evidence>
<comment type="caution">
    <text evidence="2">The sequence shown here is derived from an EMBL/GenBank/DDBJ whole genome shotgun (WGS) entry which is preliminary data.</text>
</comment>
<dbReference type="InterPro" id="IPR001296">
    <property type="entry name" value="Glyco_trans_1"/>
</dbReference>
<proteinExistence type="predicted"/>
<dbReference type="PANTHER" id="PTHR45947">
    <property type="entry name" value="SULFOQUINOVOSYL TRANSFERASE SQD2"/>
    <property type="match status" value="1"/>
</dbReference>
<organism evidence="2 3">
    <name type="scientific">Cuspidothrix issatschenkoi CHARLIE-1</name>
    <dbReference type="NCBI Taxonomy" id="2052836"/>
    <lineage>
        <taxon>Bacteria</taxon>
        <taxon>Bacillati</taxon>
        <taxon>Cyanobacteriota</taxon>
        <taxon>Cyanophyceae</taxon>
        <taxon>Nostocales</taxon>
        <taxon>Aphanizomenonaceae</taxon>
        <taxon>Cuspidothrix</taxon>
    </lineage>
</organism>
<dbReference type="OrthoDB" id="9806653at2"/>
<dbReference type="PANTHER" id="PTHR45947:SF3">
    <property type="entry name" value="SULFOQUINOVOSYL TRANSFERASE SQD2"/>
    <property type="match status" value="1"/>
</dbReference>
<accession>A0A2S6CVL1</accession>
<dbReference type="SUPFAM" id="SSF53756">
    <property type="entry name" value="UDP-Glycosyltransferase/glycogen phosphorylase"/>
    <property type="match status" value="1"/>
</dbReference>
<evidence type="ECO:0000313" key="2">
    <source>
        <dbReference type="EMBL" id="PPJ63640.1"/>
    </source>
</evidence>
<dbReference type="EMBL" id="PGEM01000059">
    <property type="protein sequence ID" value="PPJ63640.1"/>
    <property type="molecule type" value="Genomic_DNA"/>
</dbReference>
<keyword evidence="2" id="KW-0808">Transferase</keyword>
<dbReference type="Proteomes" id="UP000239589">
    <property type="component" value="Unassembled WGS sequence"/>
</dbReference>